<protein>
    <submittedName>
        <fullName evidence="2">Polysaccharide deacetylase</fullName>
    </submittedName>
</protein>
<dbReference type="PANTHER" id="PTHR10587">
    <property type="entry name" value="GLYCOSYL TRANSFERASE-RELATED"/>
    <property type="match status" value="1"/>
</dbReference>
<reference evidence="2" key="2">
    <citation type="submission" date="2021-04" db="EMBL/GenBank/DDBJ databases">
        <authorList>
            <person name="Gilroy R."/>
        </authorList>
    </citation>
    <scope>NUCLEOTIDE SEQUENCE</scope>
    <source>
        <strain evidence="2">CHK187-11901</strain>
    </source>
</reference>
<organism evidence="2 3">
    <name type="scientific">Candidatus Merdibacter merdavium</name>
    <dbReference type="NCBI Taxonomy" id="2838692"/>
    <lineage>
        <taxon>Bacteria</taxon>
        <taxon>Bacillati</taxon>
        <taxon>Bacillota</taxon>
        <taxon>Erysipelotrichia</taxon>
        <taxon>Erysipelotrichales</taxon>
        <taxon>Erysipelotrichaceae</taxon>
        <taxon>Merdibacter</taxon>
    </lineage>
</organism>
<dbReference type="Proteomes" id="UP000823896">
    <property type="component" value="Unassembled WGS sequence"/>
</dbReference>
<evidence type="ECO:0000313" key="2">
    <source>
        <dbReference type="EMBL" id="HJC35953.1"/>
    </source>
</evidence>
<evidence type="ECO:0000259" key="1">
    <source>
        <dbReference type="PROSITE" id="PS51677"/>
    </source>
</evidence>
<dbReference type="Pfam" id="PF01522">
    <property type="entry name" value="Polysacc_deac_1"/>
    <property type="match status" value="1"/>
</dbReference>
<reference evidence="2" key="1">
    <citation type="journal article" date="2021" name="PeerJ">
        <title>Extensive microbial diversity within the chicken gut microbiome revealed by metagenomics and culture.</title>
        <authorList>
            <person name="Gilroy R."/>
            <person name="Ravi A."/>
            <person name="Getino M."/>
            <person name="Pursley I."/>
            <person name="Horton D.L."/>
            <person name="Alikhan N.F."/>
            <person name="Baker D."/>
            <person name="Gharbi K."/>
            <person name="Hall N."/>
            <person name="Watson M."/>
            <person name="Adriaenssens E.M."/>
            <person name="Foster-Nyarko E."/>
            <person name="Jarju S."/>
            <person name="Secka A."/>
            <person name="Antonio M."/>
            <person name="Oren A."/>
            <person name="Chaudhuri R.R."/>
            <person name="La Ragione R."/>
            <person name="Hildebrand F."/>
            <person name="Pallen M.J."/>
        </authorList>
    </citation>
    <scope>NUCLEOTIDE SEQUENCE</scope>
    <source>
        <strain evidence="2">CHK187-11901</strain>
    </source>
</reference>
<gene>
    <name evidence="2" type="ORF">H9702_02330</name>
</gene>
<dbReference type="InterPro" id="IPR050248">
    <property type="entry name" value="Polysacc_deacetylase_ArnD"/>
</dbReference>
<dbReference type="CDD" id="cd10944">
    <property type="entry name" value="CE4_SmPgdA_like"/>
    <property type="match status" value="1"/>
</dbReference>
<dbReference type="PANTHER" id="PTHR10587:SF125">
    <property type="entry name" value="POLYSACCHARIDE DEACETYLASE YHEN-RELATED"/>
    <property type="match status" value="1"/>
</dbReference>
<sequence>MLFVWLMGIMVEKGRENSAVYLESEPVLAKEDEGKKIMYLTFDDGPSQNTQAVLDILAEYDAKATFFVTAEFSDHLDLIRAEHEAGHAIGVHTFSHRYDQIYQDSDAYWDDVEQMQKIIEEQCGSRSTILRFPGGTSNTISQRYASGIMTMLARQAEQKQYEYYDWNATNGDGDTSLSADQLVARAKEEIGEQPVVMLLMHDGAGNAQTVAALPRILSYIQEQGYVFRVIDETTPQFHHHINN</sequence>
<dbReference type="InterPro" id="IPR011330">
    <property type="entry name" value="Glyco_hydro/deAcase_b/a-brl"/>
</dbReference>
<comment type="caution">
    <text evidence="2">The sequence shown here is derived from an EMBL/GenBank/DDBJ whole genome shotgun (WGS) entry which is preliminary data.</text>
</comment>
<evidence type="ECO:0000313" key="3">
    <source>
        <dbReference type="Proteomes" id="UP000823896"/>
    </source>
</evidence>
<dbReference type="SUPFAM" id="SSF88713">
    <property type="entry name" value="Glycoside hydrolase/deacetylase"/>
    <property type="match status" value="1"/>
</dbReference>
<dbReference type="GO" id="GO:0005975">
    <property type="term" value="P:carbohydrate metabolic process"/>
    <property type="evidence" value="ECO:0007669"/>
    <property type="project" value="InterPro"/>
</dbReference>
<dbReference type="Gene3D" id="3.20.20.370">
    <property type="entry name" value="Glycoside hydrolase/deacetylase"/>
    <property type="match status" value="1"/>
</dbReference>
<feature type="domain" description="NodB homology" evidence="1">
    <location>
        <begin position="36"/>
        <end position="228"/>
    </location>
</feature>
<dbReference type="PROSITE" id="PS51677">
    <property type="entry name" value="NODB"/>
    <property type="match status" value="1"/>
</dbReference>
<proteinExistence type="predicted"/>
<accession>A0A9D2SU91</accession>
<dbReference type="InterPro" id="IPR002509">
    <property type="entry name" value="NODB_dom"/>
</dbReference>
<dbReference type="AlphaFoldDB" id="A0A9D2SU91"/>
<dbReference type="GO" id="GO:0016810">
    <property type="term" value="F:hydrolase activity, acting on carbon-nitrogen (but not peptide) bonds"/>
    <property type="evidence" value="ECO:0007669"/>
    <property type="project" value="InterPro"/>
</dbReference>
<name>A0A9D2SU91_9FIRM</name>
<dbReference type="EMBL" id="DWWM01000012">
    <property type="protein sequence ID" value="HJC35953.1"/>
    <property type="molecule type" value="Genomic_DNA"/>
</dbReference>